<dbReference type="AlphaFoldDB" id="A0A452ZR65"/>
<accession>A0A452ZR65</accession>
<dbReference type="EnsemblPlants" id="AET1Gv20885400.3">
    <property type="protein sequence ID" value="AET1Gv20885400.3"/>
    <property type="gene ID" value="AET1Gv20885400"/>
</dbReference>
<keyword evidence="2" id="KW-1185">Reference proteome</keyword>
<dbReference type="Proteomes" id="UP000015105">
    <property type="component" value="Chromosome 1D"/>
</dbReference>
<reference evidence="1" key="5">
    <citation type="journal article" date="2021" name="G3 (Bethesda)">
        <title>Aegilops tauschii genome assembly Aet v5.0 features greater sequence contiguity and improved annotation.</title>
        <authorList>
            <person name="Wang L."/>
            <person name="Zhu T."/>
            <person name="Rodriguez J.C."/>
            <person name="Deal K.R."/>
            <person name="Dubcovsky J."/>
            <person name="McGuire P.E."/>
            <person name="Lux T."/>
            <person name="Spannagl M."/>
            <person name="Mayer K.F.X."/>
            <person name="Baldrich P."/>
            <person name="Meyers B.C."/>
            <person name="Huo N."/>
            <person name="Gu Y.Q."/>
            <person name="Zhou H."/>
            <person name="Devos K.M."/>
            <person name="Bennetzen J.L."/>
            <person name="Unver T."/>
            <person name="Budak H."/>
            <person name="Gulick P.J."/>
            <person name="Galiba G."/>
            <person name="Kalapos B."/>
            <person name="Nelson D.R."/>
            <person name="Li P."/>
            <person name="You F.M."/>
            <person name="Luo M.C."/>
            <person name="Dvorak J."/>
        </authorList>
    </citation>
    <scope>NUCLEOTIDE SEQUENCE [LARGE SCALE GENOMIC DNA]</scope>
    <source>
        <strain evidence="1">cv. AL8/78</strain>
    </source>
</reference>
<evidence type="ECO:0000313" key="2">
    <source>
        <dbReference type="Proteomes" id="UP000015105"/>
    </source>
</evidence>
<reference evidence="2" key="1">
    <citation type="journal article" date="2014" name="Science">
        <title>Ancient hybridizations among the ancestral genomes of bread wheat.</title>
        <authorList>
            <consortium name="International Wheat Genome Sequencing Consortium,"/>
            <person name="Marcussen T."/>
            <person name="Sandve S.R."/>
            <person name="Heier L."/>
            <person name="Spannagl M."/>
            <person name="Pfeifer M."/>
            <person name="Jakobsen K.S."/>
            <person name="Wulff B.B."/>
            <person name="Steuernagel B."/>
            <person name="Mayer K.F."/>
            <person name="Olsen O.A."/>
        </authorList>
    </citation>
    <scope>NUCLEOTIDE SEQUENCE [LARGE SCALE GENOMIC DNA]</scope>
    <source>
        <strain evidence="2">cv. AL8/78</strain>
    </source>
</reference>
<reference evidence="1" key="3">
    <citation type="journal article" date="2017" name="Nature">
        <title>Genome sequence of the progenitor of the wheat D genome Aegilops tauschii.</title>
        <authorList>
            <person name="Luo M.C."/>
            <person name="Gu Y.Q."/>
            <person name="Puiu D."/>
            <person name="Wang H."/>
            <person name="Twardziok S.O."/>
            <person name="Deal K.R."/>
            <person name="Huo N."/>
            <person name="Zhu T."/>
            <person name="Wang L."/>
            <person name="Wang Y."/>
            <person name="McGuire P.E."/>
            <person name="Liu S."/>
            <person name="Long H."/>
            <person name="Ramasamy R.K."/>
            <person name="Rodriguez J.C."/>
            <person name="Van S.L."/>
            <person name="Yuan L."/>
            <person name="Wang Z."/>
            <person name="Xia Z."/>
            <person name="Xiao L."/>
            <person name="Anderson O.D."/>
            <person name="Ouyang S."/>
            <person name="Liang Y."/>
            <person name="Zimin A.V."/>
            <person name="Pertea G."/>
            <person name="Qi P."/>
            <person name="Bennetzen J.L."/>
            <person name="Dai X."/>
            <person name="Dawson M.W."/>
            <person name="Muller H.G."/>
            <person name="Kugler K."/>
            <person name="Rivarola-Duarte L."/>
            <person name="Spannagl M."/>
            <person name="Mayer K.F.X."/>
            <person name="Lu F.H."/>
            <person name="Bevan M.W."/>
            <person name="Leroy P."/>
            <person name="Li P."/>
            <person name="You F.M."/>
            <person name="Sun Q."/>
            <person name="Liu Z."/>
            <person name="Lyons E."/>
            <person name="Wicker T."/>
            <person name="Salzberg S.L."/>
            <person name="Devos K.M."/>
            <person name="Dvorak J."/>
        </authorList>
    </citation>
    <scope>NUCLEOTIDE SEQUENCE [LARGE SCALE GENOMIC DNA]</scope>
    <source>
        <strain evidence="1">cv. AL8/78</strain>
    </source>
</reference>
<reference evidence="1" key="4">
    <citation type="submission" date="2019-03" db="UniProtKB">
        <authorList>
            <consortium name="EnsemblPlants"/>
        </authorList>
    </citation>
    <scope>IDENTIFICATION</scope>
</reference>
<dbReference type="EnsemblPlants" id="AET1Gv20885400.2">
    <property type="protein sequence ID" value="AET1Gv20885400.2"/>
    <property type="gene ID" value="AET1Gv20885400"/>
</dbReference>
<dbReference type="Gramene" id="AET1Gv20885400.3">
    <property type="protein sequence ID" value="AET1Gv20885400.3"/>
    <property type="gene ID" value="AET1Gv20885400"/>
</dbReference>
<dbReference type="Gramene" id="AET1Gv20885400.2">
    <property type="protein sequence ID" value="AET1Gv20885400.2"/>
    <property type="gene ID" value="AET1Gv20885400"/>
</dbReference>
<sequence>MLVVPLHFETGQHIHVTCPFFRAIWNLVLGHCNFYITDISTPTDFPNLVSWWLHDSSEAFRSTMSISSCTSLCLVDFKL</sequence>
<organism evidence="1 2">
    <name type="scientific">Aegilops tauschii subsp. strangulata</name>
    <name type="common">Goatgrass</name>
    <dbReference type="NCBI Taxonomy" id="200361"/>
    <lineage>
        <taxon>Eukaryota</taxon>
        <taxon>Viridiplantae</taxon>
        <taxon>Streptophyta</taxon>
        <taxon>Embryophyta</taxon>
        <taxon>Tracheophyta</taxon>
        <taxon>Spermatophyta</taxon>
        <taxon>Magnoliopsida</taxon>
        <taxon>Liliopsida</taxon>
        <taxon>Poales</taxon>
        <taxon>Poaceae</taxon>
        <taxon>BOP clade</taxon>
        <taxon>Pooideae</taxon>
        <taxon>Triticodae</taxon>
        <taxon>Triticeae</taxon>
        <taxon>Triticinae</taxon>
        <taxon>Aegilops</taxon>
    </lineage>
</organism>
<protein>
    <submittedName>
        <fullName evidence="1">Uncharacterized protein</fullName>
    </submittedName>
</protein>
<reference evidence="2" key="2">
    <citation type="journal article" date="2017" name="Nat. Plants">
        <title>The Aegilops tauschii genome reveals multiple impacts of transposons.</title>
        <authorList>
            <person name="Zhao G."/>
            <person name="Zou C."/>
            <person name="Li K."/>
            <person name="Wang K."/>
            <person name="Li T."/>
            <person name="Gao L."/>
            <person name="Zhang X."/>
            <person name="Wang H."/>
            <person name="Yang Z."/>
            <person name="Liu X."/>
            <person name="Jiang W."/>
            <person name="Mao L."/>
            <person name="Kong X."/>
            <person name="Jiao Y."/>
            <person name="Jia J."/>
        </authorList>
    </citation>
    <scope>NUCLEOTIDE SEQUENCE [LARGE SCALE GENOMIC DNA]</scope>
    <source>
        <strain evidence="2">cv. AL8/78</strain>
    </source>
</reference>
<proteinExistence type="predicted"/>
<evidence type="ECO:0000313" key="1">
    <source>
        <dbReference type="EnsemblPlants" id="AET1Gv20885400.2"/>
    </source>
</evidence>
<name>A0A452ZR65_AEGTS</name>